<dbReference type="InterPro" id="IPR015795">
    <property type="entry name" value="Pyrv_Knase_C"/>
</dbReference>
<dbReference type="UniPathway" id="UPA00109">
    <property type="reaction ID" value="UER00188"/>
</dbReference>
<dbReference type="AlphaFoldDB" id="A0A7D3XZ92"/>
<keyword evidence="14 19" id="KW-0670">Pyruvate</keyword>
<evidence type="ECO:0000256" key="5">
    <source>
        <dbReference type="ARBA" id="ARBA00012142"/>
    </source>
</evidence>
<proteinExistence type="inferred from homology"/>
<dbReference type="InterPro" id="IPR040442">
    <property type="entry name" value="Pyrv_kinase-like_dom_sf"/>
</dbReference>
<dbReference type="InterPro" id="IPR018209">
    <property type="entry name" value="Pyrv_Knase_AS"/>
</dbReference>
<keyword evidence="10 16" id="KW-0418">Kinase</keyword>
<keyword evidence="8" id="KW-0479">Metal-binding</keyword>
<dbReference type="EMBL" id="CP041345">
    <property type="protein sequence ID" value="QKG79773.1"/>
    <property type="molecule type" value="Genomic_DNA"/>
</dbReference>
<protein>
    <recommendedName>
        <fullName evidence="6 15">Pyruvate kinase</fullName>
        <ecNumber evidence="5 15">2.7.1.40</ecNumber>
    </recommendedName>
</protein>
<dbReference type="InterPro" id="IPR015793">
    <property type="entry name" value="Pyrv_Knase_brl"/>
</dbReference>
<keyword evidence="20" id="KW-1185">Reference proteome</keyword>
<reference evidence="19 20" key="1">
    <citation type="submission" date="2019-07" db="EMBL/GenBank/DDBJ databases">
        <title>Thalassofilum flectens gen. nov., sp. nov., a novel moderate thermophilic anaerobe from a shallow sea hot spring in Kunashir Island (Russia), representing a new family in the order Bacteroidales, and proposal of Thalassofilacea fam. nov.</title>
        <authorList>
            <person name="Kochetkova T.V."/>
            <person name="Podosokorskaya O.A."/>
            <person name="Novikov A."/>
            <person name="Elcheninov A.G."/>
            <person name="Toshchakov S.V."/>
            <person name="Kublanov I.V."/>
        </authorList>
    </citation>
    <scope>NUCLEOTIDE SEQUENCE [LARGE SCALE GENOMIC DNA]</scope>
    <source>
        <strain evidence="19 20">38-H</strain>
    </source>
</reference>
<evidence type="ECO:0000256" key="9">
    <source>
        <dbReference type="ARBA" id="ARBA00022741"/>
    </source>
</evidence>
<evidence type="ECO:0000256" key="15">
    <source>
        <dbReference type="NCBIfam" id="TIGR01064"/>
    </source>
</evidence>
<dbReference type="InterPro" id="IPR036918">
    <property type="entry name" value="Pyrv_Knase_C_sf"/>
</dbReference>
<dbReference type="SUPFAM" id="SSF50800">
    <property type="entry name" value="PK beta-barrel domain-like"/>
    <property type="match status" value="1"/>
</dbReference>
<gene>
    <name evidence="19" type="primary">pyk</name>
    <name evidence="19" type="ORF">FHG85_05695</name>
</gene>
<evidence type="ECO:0000256" key="3">
    <source>
        <dbReference type="ARBA" id="ARBA00004997"/>
    </source>
</evidence>
<evidence type="ECO:0000256" key="8">
    <source>
        <dbReference type="ARBA" id="ARBA00022723"/>
    </source>
</evidence>
<evidence type="ECO:0000256" key="12">
    <source>
        <dbReference type="ARBA" id="ARBA00022842"/>
    </source>
</evidence>
<accession>A0A7D3XZ92</accession>
<keyword evidence="9" id="KW-0547">Nucleotide-binding</keyword>
<dbReference type="SUPFAM" id="SSF51621">
    <property type="entry name" value="Phosphoenolpyruvate/pyruvate domain"/>
    <property type="match status" value="1"/>
</dbReference>
<comment type="pathway">
    <text evidence="3 16">Carbohydrate degradation; glycolysis; pyruvate from D-glyceraldehyde 3-phosphate: step 5/5.</text>
</comment>
<feature type="domain" description="Pyruvate kinase C-terminal" evidence="18">
    <location>
        <begin position="351"/>
        <end position="461"/>
    </location>
</feature>
<dbReference type="PANTHER" id="PTHR11817">
    <property type="entry name" value="PYRUVATE KINASE"/>
    <property type="match status" value="1"/>
</dbReference>
<evidence type="ECO:0000256" key="4">
    <source>
        <dbReference type="ARBA" id="ARBA00008663"/>
    </source>
</evidence>
<keyword evidence="13 16" id="KW-0324">Glycolysis</keyword>
<organism evidence="19 20">
    <name type="scientific">Tenuifilum thalassicum</name>
    <dbReference type="NCBI Taxonomy" id="2590900"/>
    <lineage>
        <taxon>Bacteria</taxon>
        <taxon>Pseudomonadati</taxon>
        <taxon>Bacteroidota</taxon>
        <taxon>Bacteroidia</taxon>
        <taxon>Bacteroidales</taxon>
        <taxon>Tenuifilaceae</taxon>
        <taxon>Tenuifilum</taxon>
    </lineage>
</organism>
<evidence type="ECO:0000259" key="18">
    <source>
        <dbReference type="Pfam" id="PF02887"/>
    </source>
</evidence>
<evidence type="ECO:0000259" key="17">
    <source>
        <dbReference type="Pfam" id="PF00224"/>
    </source>
</evidence>
<dbReference type="PRINTS" id="PR01050">
    <property type="entry name" value="PYRUVTKNASE"/>
</dbReference>
<dbReference type="InterPro" id="IPR015813">
    <property type="entry name" value="Pyrv/PenolPyrv_kinase-like_dom"/>
</dbReference>
<dbReference type="FunFam" id="2.40.33.10:FF:000001">
    <property type="entry name" value="Pyruvate kinase"/>
    <property type="match status" value="1"/>
</dbReference>
<dbReference type="NCBIfam" id="NF004491">
    <property type="entry name" value="PRK05826.1"/>
    <property type="match status" value="1"/>
</dbReference>
<dbReference type="GO" id="GO:0005524">
    <property type="term" value="F:ATP binding"/>
    <property type="evidence" value="ECO:0007669"/>
    <property type="project" value="UniProtKB-KW"/>
</dbReference>
<comment type="cofactor">
    <cofactor evidence="1">
        <name>Mg(2+)</name>
        <dbReference type="ChEBI" id="CHEBI:18420"/>
    </cofactor>
</comment>
<name>A0A7D3XZ92_9BACT</name>
<evidence type="ECO:0000313" key="19">
    <source>
        <dbReference type="EMBL" id="QKG79773.1"/>
    </source>
</evidence>
<dbReference type="RefSeq" id="WP_173073863.1">
    <property type="nucleotide sequence ID" value="NZ_CP041345.1"/>
</dbReference>
<dbReference type="FunFam" id="3.20.20.60:FF:000025">
    <property type="entry name" value="Pyruvate kinase"/>
    <property type="match status" value="1"/>
</dbReference>
<dbReference type="Proteomes" id="UP000500961">
    <property type="component" value="Chromosome"/>
</dbReference>
<evidence type="ECO:0000256" key="10">
    <source>
        <dbReference type="ARBA" id="ARBA00022777"/>
    </source>
</evidence>
<evidence type="ECO:0000256" key="13">
    <source>
        <dbReference type="ARBA" id="ARBA00023152"/>
    </source>
</evidence>
<dbReference type="Pfam" id="PF02887">
    <property type="entry name" value="PK_C"/>
    <property type="match status" value="1"/>
</dbReference>
<dbReference type="InterPro" id="IPR001697">
    <property type="entry name" value="Pyr_Knase"/>
</dbReference>
<dbReference type="GO" id="GO:0004743">
    <property type="term" value="F:pyruvate kinase activity"/>
    <property type="evidence" value="ECO:0007669"/>
    <property type="project" value="UniProtKB-UniRule"/>
</dbReference>
<comment type="catalytic activity">
    <reaction evidence="16">
        <text>pyruvate + ATP = phosphoenolpyruvate + ADP + H(+)</text>
        <dbReference type="Rhea" id="RHEA:18157"/>
        <dbReference type="ChEBI" id="CHEBI:15361"/>
        <dbReference type="ChEBI" id="CHEBI:15378"/>
        <dbReference type="ChEBI" id="CHEBI:30616"/>
        <dbReference type="ChEBI" id="CHEBI:58702"/>
        <dbReference type="ChEBI" id="CHEBI:456216"/>
        <dbReference type="EC" id="2.7.1.40"/>
    </reaction>
</comment>
<dbReference type="GO" id="GO:0016301">
    <property type="term" value="F:kinase activity"/>
    <property type="evidence" value="ECO:0007669"/>
    <property type="project" value="UniProtKB-KW"/>
</dbReference>
<evidence type="ECO:0000256" key="14">
    <source>
        <dbReference type="ARBA" id="ARBA00023317"/>
    </source>
</evidence>
<dbReference type="NCBIfam" id="TIGR01064">
    <property type="entry name" value="pyruv_kin"/>
    <property type="match status" value="1"/>
</dbReference>
<keyword evidence="11" id="KW-0067">ATP-binding</keyword>
<dbReference type="EC" id="2.7.1.40" evidence="5 15"/>
<comment type="cofactor">
    <cofactor evidence="2">
        <name>K(+)</name>
        <dbReference type="ChEBI" id="CHEBI:29103"/>
    </cofactor>
</comment>
<sequence length="471" mass="52141">MLKRTKIVATISDRRCDIEFLRSLYKAGMNVARLNTAHMNPESAKKLIDNIRQVSESIAILVDTKGPEIRTSSNGEEVKVENGSQVKIIGDPNGKSGNDTIYVSYHNIASEVPEGSKILIDDGEIELEVIGKTPDALLCQATNCGVIKQRKSVNIPGVHINLPSLTEKDKAFVQFAIENKVDFIAHSFVRNKHDVLEIKDILNKHNSPIKIIAKIENQQGVDNIEEILDHAYGIMVARGDLGIEIPAEKLPNIQRRLVRKCIESKKPVIIATQMLHSMIEHPRPTRAEISDIANAIYERTDAIMLSGETAYGEYPVEAVEVMTSVAREVEAARDVDVTLNLVRVKNEVTATLAKAAVRACSSLPIKAIIVDTLTGRTGRYLSAFRGKIPIYAICYKEHVMRELALSYGVEAVYMEPRTSRDHFLTDAISTMLERRKIASEDMVLVIGGSFGPSNGASFMEISKVKNLITKK</sequence>
<evidence type="ECO:0000256" key="2">
    <source>
        <dbReference type="ARBA" id="ARBA00001958"/>
    </source>
</evidence>
<evidence type="ECO:0000256" key="1">
    <source>
        <dbReference type="ARBA" id="ARBA00001946"/>
    </source>
</evidence>
<dbReference type="KEGG" id="ttz:FHG85_05695"/>
<dbReference type="GO" id="GO:0030955">
    <property type="term" value="F:potassium ion binding"/>
    <property type="evidence" value="ECO:0007669"/>
    <property type="project" value="UniProtKB-UniRule"/>
</dbReference>
<evidence type="ECO:0000256" key="11">
    <source>
        <dbReference type="ARBA" id="ARBA00022840"/>
    </source>
</evidence>
<evidence type="ECO:0000256" key="6">
    <source>
        <dbReference type="ARBA" id="ARBA00018587"/>
    </source>
</evidence>
<comment type="similarity">
    <text evidence="4 16">Belongs to the pyruvate kinase family.</text>
</comment>
<dbReference type="Gene3D" id="3.40.1380.20">
    <property type="entry name" value="Pyruvate kinase, C-terminal domain"/>
    <property type="match status" value="1"/>
</dbReference>
<dbReference type="Gene3D" id="3.20.20.60">
    <property type="entry name" value="Phosphoenolpyruvate-binding domains"/>
    <property type="match status" value="1"/>
</dbReference>
<keyword evidence="7 16" id="KW-0808">Transferase</keyword>
<dbReference type="PROSITE" id="PS00110">
    <property type="entry name" value="PYRUVATE_KINASE"/>
    <property type="match status" value="1"/>
</dbReference>
<dbReference type="Pfam" id="PF00224">
    <property type="entry name" value="PK"/>
    <property type="match status" value="1"/>
</dbReference>
<dbReference type="InterPro" id="IPR011037">
    <property type="entry name" value="Pyrv_Knase-like_insert_dom_sf"/>
</dbReference>
<keyword evidence="12 16" id="KW-0460">Magnesium</keyword>
<dbReference type="GO" id="GO:0000287">
    <property type="term" value="F:magnesium ion binding"/>
    <property type="evidence" value="ECO:0007669"/>
    <property type="project" value="UniProtKB-UniRule"/>
</dbReference>
<evidence type="ECO:0000256" key="7">
    <source>
        <dbReference type="ARBA" id="ARBA00022679"/>
    </source>
</evidence>
<evidence type="ECO:0000313" key="20">
    <source>
        <dbReference type="Proteomes" id="UP000500961"/>
    </source>
</evidence>
<dbReference type="Gene3D" id="2.40.33.10">
    <property type="entry name" value="PK beta-barrel domain-like"/>
    <property type="match status" value="1"/>
</dbReference>
<evidence type="ECO:0000256" key="16">
    <source>
        <dbReference type="RuleBase" id="RU000504"/>
    </source>
</evidence>
<dbReference type="SUPFAM" id="SSF52935">
    <property type="entry name" value="PK C-terminal domain-like"/>
    <property type="match status" value="1"/>
</dbReference>
<dbReference type="InterPro" id="IPR015806">
    <property type="entry name" value="Pyrv_Knase_insert_dom_sf"/>
</dbReference>
<dbReference type="NCBIfam" id="NF004978">
    <property type="entry name" value="PRK06354.1"/>
    <property type="match status" value="1"/>
</dbReference>
<feature type="domain" description="Pyruvate kinase barrel" evidence="17">
    <location>
        <begin position="3"/>
        <end position="319"/>
    </location>
</feature>